<dbReference type="STRING" id="709881.SAMN04489832_0455"/>
<gene>
    <name evidence="2" type="ORF">SAMN04489832_0455</name>
</gene>
<dbReference type="InterPro" id="IPR052345">
    <property type="entry name" value="Rad_response_metalloprotease"/>
</dbReference>
<evidence type="ECO:0000259" key="1">
    <source>
        <dbReference type="Pfam" id="PF06114"/>
    </source>
</evidence>
<protein>
    <recommendedName>
        <fullName evidence="1">IrrE N-terminal-like domain-containing protein</fullName>
    </recommendedName>
</protein>
<feature type="domain" description="IrrE N-terminal-like" evidence="1">
    <location>
        <begin position="220"/>
        <end position="306"/>
    </location>
</feature>
<dbReference type="Gene3D" id="1.10.10.2910">
    <property type="match status" value="1"/>
</dbReference>
<reference evidence="3" key="1">
    <citation type="submission" date="2016-12" db="EMBL/GenBank/DDBJ databases">
        <authorList>
            <person name="Varghese N."/>
            <person name="Submissions S."/>
        </authorList>
    </citation>
    <scope>NUCLEOTIDE SEQUENCE [LARGE SCALE GENOMIC DNA]</scope>
    <source>
        <strain evidence="3">DSM 45599</strain>
    </source>
</reference>
<proteinExistence type="predicted"/>
<sequence length="401" mass="43051">MSSVSRSAWYDSLLTALGAARYTTDEVRARVSAELGDEPEWLADALSGSAAPSAYGYLILSAVTSIPISVLAGTVDPARSTGVALRAGTLANPSAITAQAQRRGVQLIEASRLICSWLGADAAAKASHLAAARAVVSRDAFAPHAGRNTAQQVRAMLDRLGLVRRSGPVGDLVSLAESLGIPVELSTDLPEGIHGITVHDESLGNWDCAIIIRVQDFWVRQRYTLAHELCHVLFRDSGLVSVNDDGVEDSTQDEESRAEFFARHFLAPAPEARRVWLSNLRASRGDGAQALCEFMLHFGISRQAALRILQSGQLISAEAAASFRQPSVGDQMESSGLGQVWQDLVDEQSEPSASVWLLEAALNLYQQELVPVGVVASVLGQPEEAVREDLRAQGWHVNSRI</sequence>
<name>A0A1N5TYV2_9ACTN</name>
<dbReference type="Pfam" id="PF06114">
    <property type="entry name" value="Peptidase_M78"/>
    <property type="match status" value="1"/>
</dbReference>
<dbReference type="OrthoDB" id="9794834at2"/>
<keyword evidence="3" id="KW-1185">Reference proteome</keyword>
<dbReference type="EMBL" id="FSQT01000001">
    <property type="protein sequence ID" value="SIM53335.1"/>
    <property type="molecule type" value="Genomic_DNA"/>
</dbReference>
<accession>A0A1N5TYV2</accession>
<dbReference type="AlphaFoldDB" id="A0A1N5TYV2"/>
<dbReference type="Proteomes" id="UP000185124">
    <property type="component" value="Unassembled WGS sequence"/>
</dbReference>
<dbReference type="PANTHER" id="PTHR43236">
    <property type="entry name" value="ANTITOXIN HIGA1"/>
    <property type="match status" value="1"/>
</dbReference>
<evidence type="ECO:0000313" key="2">
    <source>
        <dbReference type="EMBL" id="SIM53335.1"/>
    </source>
</evidence>
<dbReference type="RefSeq" id="WP_084757063.1">
    <property type="nucleotide sequence ID" value="NZ_FSQT01000001.1"/>
</dbReference>
<evidence type="ECO:0000313" key="3">
    <source>
        <dbReference type="Proteomes" id="UP000185124"/>
    </source>
</evidence>
<dbReference type="InterPro" id="IPR010359">
    <property type="entry name" value="IrrE_HExxH"/>
</dbReference>
<organism evidence="2 3">
    <name type="scientific">Micromonospora cremea</name>
    <dbReference type="NCBI Taxonomy" id="709881"/>
    <lineage>
        <taxon>Bacteria</taxon>
        <taxon>Bacillati</taxon>
        <taxon>Actinomycetota</taxon>
        <taxon>Actinomycetes</taxon>
        <taxon>Micromonosporales</taxon>
        <taxon>Micromonosporaceae</taxon>
        <taxon>Micromonospora</taxon>
    </lineage>
</organism>
<dbReference type="PANTHER" id="PTHR43236:SF1">
    <property type="entry name" value="BLL7220 PROTEIN"/>
    <property type="match status" value="1"/>
</dbReference>